<name>A0A1M3T4C6_ASPLC</name>
<accession>A0A1M3T4C6</accession>
<dbReference type="OrthoDB" id="5401170at2759"/>
<dbReference type="InterPro" id="IPR011009">
    <property type="entry name" value="Kinase-like_dom_sf"/>
</dbReference>
<dbReference type="VEuPathDB" id="FungiDB:ASPFODRAFT_52005"/>
<proteinExistence type="predicted"/>
<sequence>MIIPSNIIWFDDDDWLGLELSFPAGSTWRLTKKIKESEDIYSQSDHEDDVAISEARAVFVASRGPGAAPTTAVLKVHMQIPWWGSATKKPLIRAQQAVPETSTRGTREVEALTLLTKAGCSSTPHLIDWMKRQQTQDEWVPGGYIHFIVMEKVPGVDVSLNFDTLDRKERDELRAAFKTSFLECTACGIVNRDSGSQNLRWDAERQKCYIIDWEMHHPSRKRDEIWSDKKYISWNLARVGEDGDYDDMSTWTL</sequence>
<evidence type="ECO:0000313" key="1">
    <source>
        <dbReference type="EMBL" id="OJZ81619.1"/>
    </source>
</evidence>
<gene>
    <name evidence="1" type="ORF">ASPFODRAFT_52005</name>
</gene>
<evidence type="ECO:0000313" key="2">
    <source>
        <dbReference type="Proteomes" id="UP000184063"/>
    </source>
</evidence>
<organism evidence="1 2">
    <name type="scientific">Aspergillus luchuensis (strain CBS 106.47)</name>
    <dbReference type="NCBI Taxonomy" id="1137211"/>
    <lineage>
        <taxon>Eukaryota</taxon>
        <taxon>Fungi</taxon>
        <taxon>Dikarya</taxon>
        <taxon>Ascomycota</taxon>
        <taxon>Pezizomycotina</taxon>
        <taxon>Eurotiomycetes</taxon>
        <taxon>Eurotiomycetidae</taxon>
        <taxon>Eurotiales</taxon>
        <taxon>Aspergillaceae</taxon>
        <taxon>Aspergillus</taxon>
        <taxon>Aspergillus subgen. Circumdati</taxon>
    </lineage>
</organism>
<dbReference type="EMBL" id="KV878250">
    <property type="protein sequence ID" value="OJZ81619.1"/>
    <property type="molecule type" value="Genomic_DNA"/>
</dbReference>
<dbReference type="AlphaFoldDB" id="A0A1M3T4C6"/>
<evidence type="ECO:0008006" key="3">
    <source>
        <dbReference type="Google" id="ProtNLM"/>
    </source>
</evidence>
<dbReference type="SUPFAM" id="SSF56112">
    <property type="entry name" value="Protein kinase-like (PK-like)"/>
    <property type="match status" value="1"/>
</dbReference>
<dbReference type="Proteomes" id="UP000184063">
    <property type="component" value="Unassembled WGS sequence"/>
</dbReference>
<reference evidence="2" key="1">
    <citation type="journal article" date="2017" name="Genome Biol.">
        <title>Comparative genomics reveals high biological diversity and specific adaptations in the industrially and medically important fungal genus Aspergillus.</title>
        <authorList>
            <person name="de Vries R.P."/>
            <person name="Riley R."/>
            <person name="Wiebenga A."/>
            <person name="Aguilar-Osorio G."/>
            <person name="Amillis S."/>
            <person name="Uchima C.A."/>
            <person name="Anderluh G."/>
            <person name="Asadollahi M."/>
            <person name="Askin M."/>
            <person name="Barry K."/>
            <person name="Battaglia E."/>
            <person name="Bayram O."/>
            <person name="Benocci T."/>
            <person name="Braus-Stromeyer S.A."/>
            <person name="Caldana C."/>
            <person name="Canovas D."/>
            <person name="Cerqueira G.C."/>
            <person name="Chen F."/>
            <person name="Chen W."/>
            <person name="Choi C."/>
            <person name="Clum A."/>
            <person name="Dos Santos R.A."/>
            <person name="Damasio A.R."/>
            <person name="Diallinas G."/>
            <person name="Emri T."/>
            <person name="Fekete E."/>
            <person name="Flipphi M."/>
            <person name="Freyberg S."/>
            <person name="Gallo A."/>
            <person name="Gournas C."/>
            <person name="Habgood R."/>
            <person name="Hainaut M."/>
            <person name="Harispe M.L."/>
            <person name="Henrissat B."/>
            <person name="Hilden K.S."/>
            <person name="Hope R."/>
            <person name="Hossain A."/>
            <person name="Karabika E."/>
            <person name="Karaffa L."/>
            <person name="Karanyi Z."/>
            <person name="Krasevec N."/>
            <person name="Kuo A."/>
            <person name="Kusch H."/>
            <person name="LaButti K."/>
            <person name="Lagendijk E.L."/>
            <person name="Lapidus A."/>
            <person name="Levasseur A."/>
            <person name="Lindquist E."/>
            <person name="Lipzen A."/>
            <person name="Logrieco A.F."/>
            <person name="MacCabe A."/>
            <person name="Maekelae M.R."/>
            <person name="Malavazi I."/>
            <person name="Melin P."/>
            <person name="Meyer V."/>
            <person name="Mielnichuk N."/>
            <person name="Miskei M."/>
            <person name="Molnar A.P."/>
            <person name="Mule G."/>
            <person name="Ngan C.Y."/>
            <person name="Orejas M."/>
            <person name="Orosz E."/>
            <person name="Ouedraogo J.P."/>
            <person name="Overkamp K.M."/>
            <person name="Park H.-S."/>
            <person name="Perrone G."/>
            <person name="Piumi F."/>
            <person name="Punt P.J."/>
            <person name="Ram A.F."/>
            <person name="Ramon A."/>
            <person name="Rauscher S."/>
            <person name="Record E."/>
            <person name="Riano-Pachon D.M."/>
            <person name="Robert V."/>
            <person name="Roehrig J."/>
            <person name="Ruller R."/>
            <person name="Salamov A."/>
            <person name="Salih N.S."/>
            <person name="Samson R.A."/>
            <person name="Sandor E."/>
            <person name="Sanguinetti M."/>
            <person name="Schuetze T."/>
            <person name="Sepcic K."/>
            <person name="Shelest E."/>
            <person name="Sherlock G."/>
            <person name="Sophianopoulou V."/>
            <person name="Squina F.M."/>
            <person name="Sun H."/>
            <person name="Susca A."/>
            <person name="Todd R.B."/>
            <person name="Tsang A."/>
            <person name="Unkles S.E."/>
            <person name="van de Wiele N."/>
            <person name="van Rossen-Uffink D."/>
            <person name="Oliveira J.V."/>
            <person name="Vesth T.C."/>
            <person name="Visser J."/>
            <person name="Yu J.-H."/>
            <person name="Zhou M."/>
            <person name="Andersen M.R."/>
            <person name="Archer D.B."/>
            <person name="Baker S.E."/>
            <person name="Benoit I."/>
            <person name="Brakhage A.A."/>
            <person name="Braus G.H."/>
            <person name="Fischer R."/>
            <person name="Frisvad J.C."/>
            <person name="Goldman G.H."/>
            <person name="Houbraken J."/>
            <person name="Oakley B."/>
            <person name="Pocsi I."/>
            <person name="Scazzocchio C."/>
            <person name="Seiboth B."/>
            <person name="vanKuyk P.A."/>
            <person name="Wortman J."/>
            <person name="Dyer P.S."/>
            <person name="Grigoriev I.V."/>
        </authorList>
    </citation>
    <scope>NUCLEOTIDE SEQUENCE [LARGE SCALE GENOMIC DNA]</scope>
    <source>
        <strain evidence="2">CBS 106.47</strain>
    </source>
</reference>
<protein>
    <recommendedName>
        <fullName evidence="3">Aminoglycoside phosphotransferase domain-containing protein</fullName>
    </recommendedName>
</protein>